<protein>
    <recommendedName>
        <fullName evidence="6 7">D,D-heptose 1,7-bisphosphate phosphatase</fullName>
        <ecNumber evidence="7">3.1.3.-</ecNumber>
    </recommendedName>
</protein>
<keyword evidence="10" id="KW-0862">Zinc</keyword>
<name>H6NBC1_9BACL</name>
<comment type="subcellular location">
    <subcellularLocation>
        <location evidence="1 7">Cytoplasm</location>
    </subcellularLocation>
</comment>
<dbReference type="GO" id="GO:0005975">
    <property type="term" value="P:carbohydrate metabolic process"/>
    <property type="evidence" value="ECO:0007669"/>
    <property type="project" value="InterPro"/>
</dbReference>
<evidence type="ECO:0000256" key="8">
    <source>
        <dbReference type="PIRSR" id="PIRSR004682-1"/>
    </source>
</evidence>
<proteinExistence type="inferred from homology"/>
<dbReference type="NCBIfam" id="TIGR01662">
    <property type="entry name" value="HAD-SF-IIIA"/>
    <property type="match status" value="1"/>
</dbReference>
<feature type="binding site" evidence="10">
    <location>
        <position position="93"/>
    </location>
    <ligand>
        <name>Zn(2+)</name>
        <dbReference type="ChEBI" id="CHEBI:29105"/>
    </ligand>
</feature>
<sequence length="179" mass="19714">MNKAVFLDRDGVINECMTERVKHVNRPSDLFILPGVAEAISKLNSAGFLIIIVTNQGGVGLRFMKPETLVRIHERLLSILKKQDAHIHDIAACIHKPKEVCACRKPNPGMIMTMAEKYEIDLANSFMVGDMETDIAAGKAAGTKTIRIGPEDENADFSAPSLLEAIPYILNQTTALKER</sequence>
<dbReference type="HOGENOM" id="CLU_085077_1_1_9"/>
<dbReference type="InterPro" id="IPR036412">
    <property type="entry name" value="HAD-like_sf"/>
</dbReference>
<feature type="binding site" evidence="10">
    <location>
        <position position="130"/>
    </location>
    <ligand>
        <name>Mg(2+)</name>
        <dbReference type="ChEBI" id="CHEBI:18420"/>
    </ligand>
</feature>
<feature type="binding site" evidence="10">
    <location>
        <position position="103"/>
    </location>
    <ligand>
        <name>Zn(2+)</name>
        <dbReference type="ChEBI" id="CHEBI:29105"/>
    </ligand>
</feature>
<feature type="binding site" evidence="10">
    <location>
        <position position="8"/>
    </location>
    <ligand>
        <name>Mg(2+)</name>
        <dbReference type="ChEBI" id="CHEBI:18420"/>
    </ligand>
</feature>
<dbReference type="PANTHER" id="PTHR42891">
    <property type="entry name" value="D-GLYCERO-BETA-D-MANNO-HEPTOSE-1,7-BISPHOSPHATE 7-PHOSPHATASE"/>
    <property type="match status" value="1"/>
</dbReference>
<dbReference type="InterPro" id="IPR006549">
    <property type="entry name" value="HAD-SF_hydro_IIIA"/>
</dbReference>
<evidence type="ECO:0000256" key="2">
    <source>
        <dbReference type="ARBA" id="ARBA00022490"/>
    </source>
</evidence>
<evidence type="ECO:0000256" key="10">
    <source>
        <dbReference type="PIRSR" id="PIRSR004682-4"/>
    </source>
</evidence>
<dbReference type="InterPro" id="IPR023214">
    <property type="entry name" value="HAD_sf"/>
</dbReference>
<feature type="active site" description="Nucleophile" evidence="8">
    <location>
        <position position="8"/>
    </location>
</feature>
<dbReference type="CDD" id="cd07503">
    <property type="entry name" value="HAD_HisB-N"/>
    <property type="match status" value="1"/>
</dbReference>
<dbReference type="Proteomes" id="UP000007523">
    <property type="component" value="Chromosome"/>
</dbReference>
<keyword evidence="4 7" id="KW-0378">Hydrolase</keyword>
<dbReference type="Pfam" id="PF13242">
    <property type="entry name" value="Hydrolase_like"/>
    <property type="match status" value="1"/>
</dbReference>
<dbReference type="PIRSF" id="PIRSF004682">
    <property type="entry name" value="GmhB"/>
    <property type="match status" value="1"/>
</dbReference>
<gene>
    <name evidence="11" type="ORF">PM3016_6231</name>
</gene>
<feature type="binding site" evidence="10">
    <location>
        <position position="95"/>
    </location>
    <ligand>
        <name>Zn(2+)</name>
        <dbReference type="ChEBI" id="CHEBI:29105"/>
    </ligand>
</feature>
<keyword evidence="5 7" id="KW-0119">Carbohydrate metabolism</keyword>
<comment type="cofactor">
    <cofactor evidence="10">
        <name>Mg(2+)</name>
        <dbReference type="ChEBI" id="CHEBI:18420"/>
    </cofactor>
</comment>
<feature type="site" description="Stabilizes the phosphoryl group" evidence="9">
    <location>
        <position position="105"/>
    </location>
</feature>
<dbReference type="InterPro" id="IPR004446">
    <property type="entry name" value="Heptose_bisP_phosphatase"/>
</dbReference>
<evidence type="ECO:0000313" key="11">
    <source>
        <dbReference type="EMBL" id="AFC32867.1"/>
    </source>
</evidence>
<dbReference type="NCBIfam" id="TIGR01656">
    <property type="entry name" value="Histidinol-ppas"/>
    <property type="match status" value="1"/>
</dbReference>
<dbReference type="KEGG" id="pmq:PM3016_6231"/>
<feature type="binding site" evidence="10">
    <location>
        <position position="10"/>
    </location>
    <ligand>
        <name>Mg(2+)</name>
        <dbReference type="ChEBI" id="CHEBI:18420"/>
    </ligand>
</feature>
<feature type="active site" description="Proton donor" evidence="8">
    <location>
        <position position="10"/>
    </location>
</feature>
<keyword evidence="10" id="KW-0460">Magnesium</keyword>
<evidence type="ECO:0000256" key="1">
    <source>
        <dbReference type="ARBA" id="ARBA00004496"/>
    </source>
</evidence>
<dbReference type="AlphaFoldDB" id="H6NBC1"/>
<accession>H6NBC1</accession>
<feature type="site" description="Contributes to substrate recognition" evidence="9">
    <location>
        <position position="104"/>
    </location>
</feature>
<reference evidence="11 12" key="1">
    <citation type="journal article" date="2012" name="J. Bacteriol.">
        <title>Complete Genome Sequence of Paenibacillus mucilaginosus 3016, a Bacterium Functional as Microbial Fertilizer.</title>
        <authorList>
            <person name="Ma M."/>
            <person name="Wang Z."/>
            <person name="Li L."/>
            <person name="Jiang X."/>
            <person name="Guan D."/>
            <person name="Cao F."/>
            <person name="Chen H."/>
            <person name="Wang X."/>
            <person name="Shen D."/>
            <person name="Du B."/>
            <person name="Li J."/>
        </authorList>
    </citation>
    <scope>NUCLEOTIDE SEQUENCE [LARGE SCALE GENOMIC DNA]</scope>
    <source>
        <strain evidence="11 12">3016</strain>
    </source>
</reference>
<dbReference type="PANTHER" id="PTHR42891:SF1">
    <property type="entry name" value="D-GLYCERO-BETA-D-MANNO-HEPTOSE-1,7-BISPHOSPHATE 7-PHOSPHATASE"/>
    <property type="match status" value="1"/>
</dbReference>
<dbReference type="RefSeq" id="WP_014372053.1">
    <property type="nucleotide sequence ID" value="NC_016935.1"/>
</dbReference>
<dbReference type="GO" id="GO:0046872">
    <property type="term" value="F:metal ion binding"/>
    <property type="evidence" value="ECO:0007669"/>
    <property type="project" value="UniProtKB-KW"/>
</dbReference>
<dbReference type="EC" id="3.1.3.-" evidence="7"/>
<evidence type="ECO:0000256" key="9">
    <source>
        <dbReference type="PIRSR" id="PIRSR004682-3"/>
    </source>
</evidence>
<evidence type="ECO:0000256" key="3">
    <source>
        <dbReference type="ARBA" id="ARBA00022723"/>
    </source>
</evidence>
<feature type="binding site" evidence="10">
    <location>
        <position position="101"/>
    </location>
    <ligand>
        <name>Zn(2+)</name>
        <dbReference type="ChEBI" id="CHEBI:29105"/>
    </ligand>
</feature>
<feature type="site" description="Stabilizes the phosphoryl group" evidence="9">
    <location>
        <position position="54"/>
    </location>
</feature>
<dbReference type="InterPro" id="IPR006543">
    <property type="entry name" value="Histidinol-phos"/>
</dbReference>
<dbReference type="Gene3D" id="3.40.50.1000">
    <property type="entry name" value="HAD superfamily/HAD-like"/>
    <property type="match status" value="1"/>
</dbReference>
<evidence type="ECO:0000256" key="4">
    <source>
        <dbReference type="ARBA" id="ARBA00022801"/>
    </source>
</evidence>
<keyword evidence="12" id="KW-1185">Reference proteome</keyword>
<dbReference type="GO" id="GO:0016791">
    <property type="term" value="F:phosphatase activity"/>
    <property type="evidence" value="ECO:0007669"/>
    <property type="project" value="InterPro"/>
</dbReference>
<organism evidence="11 12">
    <name type="scientific">Paenibacillus mucilaginosus 3016</name>
    <dbReference type="NCBI Taxonomy" id="1116391"/>
    <lineage>
        <taxon>Bacteria</taxon>
        <taxon>Bacillati</taxon>
        <taxon>Bacillota</taxon>
        <taxon>Bacilli</taxon>
        <taxon>Bacillales</taxon>
        <taxon>Paenibacillaceae</taxon>
        <taxon>Paenibacillus</taxon>
    </lineage>
</organism>
<dbReference type="SUPFAM" id="SSF56784">
    <property type="entry name" value="HAD-like"/>
    <property type="match status" value="1"/>
</dbReference>
<dbReference type="EMBL" id="CP003235">
    <property type="protein sequence ID" value="AFC32867.1"/>
    <property type="molecule type" value="Genomic_DNA"/>
</dbReference>
<evidence type="ECO:0000313" key="12">
    <source>
        <dbReference type="Proteomes" id="UP000007523"/>
    </source>
</evidence>
<keyword evidence="2 7" id="KW-0963">Cytoplasm</keyword>
<evidence type="ECO:0000256" key="6">
    <source>
        <dbReference type="ARBA" id="ARBA00031828"/>
    </source>
</evidence>
<keyword evidence="3 10" id="KW-0479">Metal-binding</keyword>
<evidence type="ECO:0000256" key="5">
    <source>
        <dbReference type="ARBA" id="ARBA00023277"/>
    </source>
</evidence>
<comment type="cofactor">
    <cofactor evidence="10">
        <name>Zn(2+)</name>
        <dbReference type="ChEBI" id="CHEBI:29105"/>
    </cofactor>
</comment>
<comment type="similarity">
    <text evidence="7">Belongs to the gmhB family.</text>
</comment>
<dbReference type="GO" id="GO:0005737">
    <property type="term" value="C:cytoplasm"/>
    <property type="evidence" value="ECO:0007669"/>
    <property type="project" value="UniProtKB-SubCell"/>
</dbReference>
<evidence type="ECO:0000256" key="7">
    <source>
        <dbReference type="PIRNR" id="PIRNR004682"/>
    </source>
</evidence>
<dbReference type="STRING" id="1116391.PM3016_6231"/>